<dbReference type="InterPro" id="IPR036770">
    <property type="entry name" value="Ankyrin_rpt-contain_sf"/>
</dbReference>
<dbReference type="PANTHER" id="PTHR24201">
    <property type="entry name" value="ANK_REP_REGION DOMAIN-CONTAINING PROTEIN"/>
    <property type="match status" value="1"/>
</dbReference>
<dbReference type="RefSeq" id="XP_028149712.1">
    <property type="nucleotide sequence ID" value="XM_028293911.1"/>
</dbReference>
<gene>
    <name evidence="4" type="primary">LOC114343093</name>
</gene>
<dbReference type="PANTHER" id="PTHR24201:SF2">
    <property type="entry name" value="ANKYRIN REPEAT DOMAIN-CONTAINING PROTEIN 42"/>
    <property type="match status" value="1"/>
</dbReference>
<evidence type="ECO:0000256" key="2">
    <source>
        <dbReference type="ARBA" id="ARBA00023043"/>
    </source>
</evidence>
<dbReference type="Pfam" id="PF12796">
    <property type="entry name" value="Ank_2"/>
    <property type="match status" value="3"/>
</dbReference>
<accession>A0A6P7GUM2</accession>
<sequence>MGAKVNEVNEMGFIIAKFCIENFHLKYSFPSTTISDYDYDEYAVNFLKFLTIAYNIDLNVCDEDGHTLSYFAAKYNSLKSLKYLKEQGADFSIFNKDKRTLIHEAARNGTFEVLRYLVEDCKIDVNVSDVDGNFPVHMIDITNSNVTILKFLKEKGANISISNRQKHTLLHEAARNGAFKVLRYLVGDCKMDVNVSDLKGNLPIDMIDMSDYNIALFKYLIEKGANLSTSKNQKYTLIHKAARIGAFKVLQYLVEDCKMDVNVSDVNGNLPVHLAAEFGRVDILMYLKEKGSNLSISNNKKHTLVHAAAQSGNLEVVQYLVEDCKMDVNVCDIHGNLPSHWAAFCDKVGILCYFESIGIDLNQYNNYGQTLVHLAAAGDAVETLNFLKNECKFSLDFGDNNGYTPSHIAVSYGNLKALKYLKEQGANLCISNKDKYTLVHTAAEYGTLDVLVYLVKECKLEVNVSDNNGNLPAHFAAKTNKVEILR</sequence>
<dbReference type="Gene3D" id="1.25.40.20">
    <property type="entry name" value="Ankyrin repeat-containing domain"/>
    <property type="match status" value="4"/>
</dbReference>
<proteinExistence type="predicted"/>
<dbReference type="GO" id="GO:0005634">
    <property type="term" value="C:nucleus"/>
    <property type="evidence" value="ECO:0007669"/>
    <property type="project" value="TreeGrafter"/>
</dbReference>
<dbReference type="InterPro" id="IPR050776">
    <property type="entry name" value="Ank_Repeat/CDKN_Inhibitor"/>
</dbReference>
<evidence type="ECO:0000313" key="4">
    <source>
        <dbReference type="RefSeq" id="XP_028149712.1"/>
    </source>
</evidence>
<dbReference type="Pfam" id="PF13637">
    <property type="entry name" value="Ank_4"/>
    <property type="match status" value="3"/>
</dbReference>
<feature type="repeat" description="ANK" evidence="3">
    <location>
        <begin position="64"/>
        <end position="96"/>
    </location>
</feature>
<dbReference type="InterPro" id="IPR002110">
    <property type="entry name" value="Ankyrin_rpt"/>
</dbReference>
<dbReference type="SUPFAM" id="SSF48403">
    <property type="entry name" value="Ankyrin repeat"/>
    <property type="match status" value="2"/>
</dbReference>
<evidence type="ECO:0000256" key="1">
    <source>
        <dbReference type="ARBA" id="ARBA00022737"/>
    </source>
</evidence>
<dbReference type="PROSITE" id="PS50088">
    <property type="entry name" value="ANK_REPEAT"/>
    <property type="match status" value="4"/>
</dbReference>
<dbReference type="AlphaFoldDB" id="A0A6P7GUM2"/>
<dbReference type="SMART" id="SM00248">
    <property type="entry name" value="ANK"/>
    <property type="match status" value="11"/>
</dbReference>
<organism evidence="4">
    <name type="scientific">Diabrotica virgifera virgifera</name>
    <name type="common">western corn rootworm</name>
    <dbReference type="NCBI Taxonomy" id="50390"/>
    <lineage>
        <taxon>Eukaryota</taxon>
        <taxon>Metazoa</taxon>
        <taxon>Ecdysozoa</taxon>
        <taxon>Arthropoda</taxon>
        <taxon>Hexapoda</taxon>
        <taxon>Insecta</taxon>
        <taxon>Pterygota</taxon>
        <taxon>Neoptera</taxon>
        <taxon>Endopterygota</taxon>
        <taxon>Coleoptera</taxon>
        <taxon>Polyphaga</taxon>
        <taxon>Cucujiformia</taxon>
        <taxon>Chrysomeloidea</taxon>
        <taxon>Chrysomelidae</taxon>
        <taxon>Galerucinae</taxon>
        <taxon>Diabroticina</taxon>
        <taxon>Diabroticites</taxon>
        <taxon>Diabrotica</taxon>
    </lineage>
</organism>
<feature type="repeat" description="ANK" evidence="3">
    <location>
        <begin position="131"/>
        <end position="164"/>
    </location>
</feature>
<dbReference type="InParanoid" id="A0A6P7GUM2"/>
<dbReference type="PROSITE" id="PS50297">
    <property type="entry name" value="ANK_REP_REGION"/>
    <property type="match status" value="2"/>
</dbReference>
<keyword evidence="1" id="KW-0677">Repeat</keyword>
<reference evidence="4" key="1">
    <citation type="submission" date="2025-08" db="UniProtKB">
        <authorList>
            <consortium name="RefSeq"/>
        </authorList>
    </citation>
    <scope>IDENTIFICATION</scope>
    <source>
        <tissue evidence="4">Whole insect</tissue>
    </source>
</reference>
<name>A0A6P7GUM2_DIAVI</name>
<keyword evidence="2 3" id="KW-0040">ANK repeat</keyword>
<feature type="repeat" description="ANK" evidence="3">
    <location>
        <begin position="267"/>
        <end position="299"/>
    </location>
</feature>
<evidence type="ECO:0000256" key="3">
    <source>
        <dbReference type="PROSITE-ProRule" id="PRU00023"/>
    </source>
</evidence>
<feature type="repeat" description="ANK" evidence="3">
    <location>
        <begin position="401"/>
        <end position="433"/>
    </location>
</feature>
<protein>
    <submittedName>
        <fullName evidence="4">Serine/threonine-protein phosphatase 6 regulatory ankyrin repeat subunit B-like</fullName>
    </submittedName>
</protein>